<dbReference type="EMBL" id="MU266375">
    <property type="protein sequence ID" value="KAH7926877.1"/>
    <property type="molecule type" value="Genomic_DNA"/>
</dbReference>
<evidence type="ECO:0000313" key="2">
    <source>
        <dbReference type="Proteomes" id="UP000790709"/>
    </source>
</evidence>
<keyword evidence="2" id="KW-1185">Reference proteome</keyword>
<sequence>MDPISSATTVLQAIQTVGSLTLAIYQYVASVQDAESSRQALLNELIAIGGVLTAVKALVDGSLLHNDIPEGEQRIKALSKLWESNLLPCKATLDELLAWLTADANEKMKLRKKMLWPFKEKKINDAIGKLERYKTHLTLAISVESWNKLDHIRDLTFDIAEEQERTKYERKAQANEQKRQELLSWLQPISCSDKHSTSARQRQAKTCTWMFDIAGFKVWRMSKRAFLWLHGKPGSGKTILASAVIDELQADPHDAHALAYFYCDFRDARTTNGPVVLRSILTQLLRSAKGDWINKFPELVQRKSQGLGFPIDPDALCSLTLRASRLVDSPVVIIDALDECKDIEDLLPHLVRLVEEGDIRLFVTSRKEQAIVDSFRGQPCLSLNDTGEFVQEDMRTHIRKELSTRPKLSRLSPDLKEDISSILLAKADGMFRWVQCQLDAILACRTVKGIRDALGNLPRGLYETYDRILLGIEEKESEDSRIAQQSLVWLVGAVTPLTLSQLAEALKIEYDSPYLNDELGVINPSDILDVCGSLVDYNTATDIVVLSHYSVQEYLTLEHIRIQALLPYRISLPNAHVQLAILSITYILCEDLYTVAADDGGLQDDGDDDDDDDDDDAIPTHLNTMGPAVRRHPMLLYAVHHGLEHLGYINQEDENVFRCLEALQVKVFKDRGKSLDKILPSAAWYSVRRRWLDEGHHSPLWIPLCFGTPWMVNRVLRQNPDLLETEIGGDWGTPLVIAIWANRTDIADFLLDKGTDIDKPLRIISTVQSPLAWAAFYDLDELVDLFLRRGARLDPDILHSALSRIHDHNSVYVVRKLLEHGADVTVRVYGDTPLHVQLQGAIRGDDYCLEMVRVLVEGGCDVGAQNSKGRTALQIALNCRYSSIVEYLLSKGAQFADARHIYFDNVGWAADEPWYPALVEAAKTAQTYRTTSTYDVCKVKYILQTRLSLPGGVAKHILELAEYWACASTTCNNIQPRVPTEDAQDEPDLSVRVPGLSSACVRRIAFSWSYVRPEKAATDFGWFGAVLSHQDGTDSEQEMPWVTCPHIAEINLDVLNDVWDSRVPRAREVLEQLRPGDVLKFRAHRSAQVENDETDSTNLPRKLYRFFRVDLYHACW</sequence>
<evidence type="ECO:0000313" key="1">
    <source>
        <dbReference type="EMBL" id="KAH7926877.1"/>
    </source>
</evidence>
<comment type="caution">
    <text evidence="1">The sequence shown here is derived from an EMBL/GenBank/DDBJ whole genome shotgun (WGS) entry which is preliminary data.</text>
</comment>
<dbReference type="Proteomes" id="UP000790709">
    <property type="component" value="Unassembled WGS sequence"/>
</dbReference>
<accession>A0ACB8BMS9</accession>
<proteinExistence type="predicted"/>
<organism evidence="1 2">
    <name type="scientific">Leucogyrophana mollusca</name>
    <dbReference type="NCBI Taxonomy" id="85980"/>
    <lineage>
        <taxon>Eukaryota</taxon>
        <taxon>Fungi</taxon>
        <taxon>Dikarya</taxon>
        <taxon>Basidiomycota</taxon>
        <taxon>Agaricomycotina</taxon>
        <taxon>Agaricomycetes</taxon>
        <taxon>Agaricomycetidae</taxon>
        <taxon>Boletales</taxon>
        <taxon>Boletales incertae sedis</taxon>
        <taxon>Leucogyrophana</taxon>
    </lineage>
</organism>
<name>A0ACB8BMS9_9AGAM</name>
<reference evidence="1" key="1">
    <citation type="journal article" date="2021" name="New Phytol.">
        <title>Evolutionary innovations through gain and loss of genes in the ectomycorrhizal Boletales.</title>
        <authorList>
            <person name="Wu G."/>
            <person name="Miyauchi S."/>
            <person name="Morin E."/>
            <person name="Kuo A."/>
            <person name="Drula E."/>
            <person name="Varga T."/>
            <person name="Kohler A."/>
            <person name="Feng B."/>
            <person name="Cao Y."/>
            <person name="Lipzen A."/>
            <person name="Daum C."/>
            <person name="Hundley H."/>
            <person name="Pangilinan J."/>
            <person name="Johnson J."/>
            <person name="Barry K."/>
            <person name="LaButti K."/>
            <person name="Ng V."/>
            <person name="Ahrendt S."/>
            <person name="Min B."/>
            <person name="Choi I.G."/>
            <person name="Park H."/>
            <person name="Plett J.M."/>
            <person name="Magnuson J."/>
            <person name="Spatafora J.W."/>
            <person name="Nagy L.G."/>
            <person name="Henrissat B."/>
            <person name="Grigoriev I.V."/>
            <person name="Yang Z.L."/>
            <person name="Xu J."/>
            <person name="Martin F.M."/>
        </authorList>
    </citation>
    <scope>NUCLEOTIDE SEQUENCE</scope>
    <source>
        <strain evidence="1">KUC20120723A-06</strain>
    </source>
</reference>
<gene>
    <name evidence="1" type="ORF">BV22DRAFT_318170</name>
</gene>
<protein>
    <submittedName>
        <fullName evidence="1">Uncharacterized protein</fullName>
    </submittedName>
</protein>